<dbReference type="Proteomes" id="UP001595816">
    <property type="component" value="Unassembled WGS sequence"/>
</dbReference>
<dbReference type="InterPro" id="IPR000073">
    <property type="entry name" value="AB_hydrolase_1"/>
</dbReference>
<feature type="domain" description="AB hydrolase-1" evidence="1">
    <location>
        <begin position="88"/>
        <end position="342"/>
    </location>
</feature>
<gene>
    <name evidence="2" type="ORF">ACFOZ4_04095</name>
</gene>
<dbReference type="GO" id="GO:0016787">
    <property type="term" value="F:hydrolase activity"/>
    <property type="evidence" value="ECO:0007669"/>
    <property type="project" value="UniProtKB-KW"/>
</dbReference>
<reference evidence="3" key="1">
    <citation type="journal article" date="2019" name="Int. J. Syst. Evol. Microbiol.">
        <title>The Global Catalogue of Microorganisms (GCM) 10K type strain sequencing project: providing services to taxonomists for standard genome sequencing and annotation.</title>
        <authorList>
            <consortium name="The Broad Institute Genomics Platform"/>
            <consortium name="The Broad Institute Genome Sequencing Center for Infectious Disease"/>
            <person name="Wu L."/>
            <person name="Ma J."/>
        </authorList>
    </citation>
    <scope>NUCLEOTIDE SEQUENCE [LARGE SCALE GENOMIC DNA]</scope>
    <source>
        <strain evidence="3">CGMCC 4.7289</strain>
    </source>
</reference>
<keyword evidence="3" id="KW-1185">Reference proteome</keyword>
<dbReference type="SUPFAM" id="SSF53474">
    <property type="entry name" value="alpha/beta-Hydrolases"/>
    <property type="match status" value="1"/>
</dbReference>
<dbReference type="RefSeq" id="WP_253760026.1">
    <property type="nucleotide sequence ID" value="NZ_JAMZDZ010000001.1"/>
</dbReference>
<sequence>MARWGIVGALAGVAAAGVAAGVAAERALVGRTRKNSEDPYADEPFGPLPYDEAMTVTTADGVELYVEIVEPADGVTVDLGGDSEPEATLIFVHGFCLDMGTFHMQRRYLDPGDYRMVFYDQPGHGRSGRLEDGEYELPALGEALRDVIQQTTPTGPIVLIGHSMGGMTIMACAELFPELFADRVAGVALISTSGGKSESGKLGGIPEMIAGAGPVLGVVSGATRYSGRMIDRARHASSDLAWLLTRRYGFGAKRPSPALVSYVEQMNSGTPMDTVTRYLRTLYSHARYPALAAIRDKPVLVICGEKDPILPVTHSEEIVRHLPDAELVVVPDSGHVVLLEHADEVNAALQGFLDKVIG</sequence>
<dbReference type="InterPro" id="IPR029058">
    <property type="entry name" value="AB_hydrolase_fold"/>
</dbReference>
<organism evidence="2 3">
    <name type="scientific">Hamadaea flava</name>
    <dbReference type="NCBI Taxonomy" id="1742688"/>
    <lineage>
        <taxon>Bacteria</taxon>
        <taxon>Bacillati</taxon>
        <taxon>Actinomycetota</taxon>
        <taxon>Actinomycetes</taxon>
        <taxon>Micromonosporales</taxon>
        <taxon>Micromonosporaceae</taxon>
        <taxon>Hamadaea</taxon>
    </lineage>
</organism>
<dbReference type="EMBL" id="JBHSAY010000003">
    <property type="protein sequence ID" value="MFC4129779.1"/>
    <property type="molecule type" value="Genomic_DNA"/>
</dbReference>
<proteinExistence type="predicted"/>
<comment type="caution">
    <text evidence="2">The sequence shown here is derived from an EMBL/GenBank/DDBJ whole genome shotgun (WGS) entry which is preliminary data.</text>
</comment>
<keyword evidence="2" id="KW-0378">Hydrolase</keyword>
<evidence type="ECO:0000313" key="2">
    <source>
        <dbReference type="EMBL" id="MFC4129779.1"/>
    </source>
</evidence>
<dbReference type="Pfam" id="PF00561">
    <property type="entry name" value="Abhydrolase_1"/>
    <property type="match status" value="1"/>
</dbReference>
<dbReference type="PANTHER" id="PTHR43798:SF33">
    <property type="entry name" value="HYDROLASE, PUTATIVE (AFU_ORTHOLOGUE AFUA_2G14860)-RELATED"/>
    <property type="match status" value="1"/>
</dbReference>
<evidence type="ECO:0000313" key="3">
    <source>
        <dbReference type="Proteomes" id="UP001595816"/>
    </source>
</evidence>
<name>A0ABV8LI87_9ACTN</name>
<dbReference type="Gene3D" id="3.40.50.1820">
    <property type="entry name" value="alpha/beta hydrolase"/>
    <property type="match status" value="1"/>
</dbReference>
<protein>
    <submittedName>
        <fullName evidence="2">Alpha/beta fold hydrolase</fullName>
    </submittedName>
</protein>
<evidence type="ECO:0000259" key="1">
    <source>
        <dbReference type="Pfam" id="PF00561"/>
    </source>
</evidence>
<dbReference type="InterPro" id="IPR050266">
    <property type="entry name" value="AB_hydrolase_sf"/>
</dbReference>
<dbReference type="PANTHER" id="PTHR43798">
    <property type="entry name" value="MONOACYLGLYCEROL LIPASE"/>
    <property type="match status" value="1"/>
</dbReference>
<accession>A0ABV8LI87</accession>